<keyword evidence="4 5" id="KW-0539">Nucleus</keyword>
<dbReference type="GO" id="GO:0005634">
    <property type="term" value="C:nucleus"/>
    <property type="evidence" value="ECO:0007669"/>
    <property type="project" value="UniProtKB-SubCell"/>
</dbReference>
<keyword evidence="10" id="KW-1185">Reference proteome</keyword>
<feature type="compositionally biased region" description="Polar residues" evidence="7">
    <location>
        <begin position="317"/>
        <end position="327"/>
    </location>
</feature>
<dbReference type="CDD" id="cd00086">
    <property type="entry name" value="homeodomain"/>
    <property type="match status" value="1"/>
</dbReference>
<evidence type="ECO:0000256" key="6">
    <source>
        <dbReference type="RuleBase" id="RU000682"/>
    </source>
</evidence>
<evidence type="ECO:0000256" key="7">
    <source>
        <dbReference type="SAM" id="MobiDB-lite"/>
    </source>
</evidence>
<dbReference type="InterPro" id="IPR009057">
    <property type="entry name" value="Homeodomain-like_sf"/>
</dbReference>
<proteinExistence type="predicted"/>
<dbReference type="GO" id="GO:0000981">
    <property type="term" value="F:DNA-binding transcription factor activity, RNA polymerase II-specific"/>
    <property type="evidence" value="ECO:0007669"/>
    <property type="project" value="InterPro"/>
</dbReference>
<dbReference type="SMART" id="SM00389">
    <property type="entry name" value="HOX"/>
    <property type="match status" value="1"/>
</dbReference>
<feature type="compositionally biased region" description="Polar residues" evidence="7">
    <location>
        <begin position="204"/>
        <end position="215"/>
    </location>
</feature>
<feature type="region of interest" description="Disordered" evidence="7">
    <location>
        <begin position="291"/>
        <end position="399"/>
    </location>
</feature>
<name>A0AAD5SAK7_9FUNG</name>
<dbReference type="GO" id="GO:0000976">
    <property type="term" value="F:transcription cis-regulatory region binding"/>
    <property type="evidence" value="ECO:0007669"/>
    <property type="project" value="TreeGrafter"/>
</dbReference>
<feature type="region of interest" description="Disordered" evidence="7">
    <location>
        <begin position="421"/>
        <end position="509"/>
    </location>
</feature>
<dbReference type="PROSITE" id="PS00027">
    <property type="entry name" value="HOMEOBOX_1"/>
    <property type="match status" value="1"/>
</dbReference>
<dbReference type="InterPro" id="IPR001356">
    <property type="entry name" value="HD"/>
</dbReference>
<keyword evidence="3 5" id="KW-0371">Homeobox</keyword>
<dbReference type="EMBL" id="JADGJD010000689">
    <property type="protein sequence ID" value="KAJ3049142.1"/>
    <property type="molecule type" value="Genomic_DNA"/>
</dbReference>
<keyword evidence="2 5" id="KW-0238">DNA-binding</keyword>
<feature type="compositionally biased region" description="Polar residues" evidence="7">
    <location>
        <begin position="31"/>
        <end position="48"/>
    </location>
</feature>
<accession>A0AAD5SAK7</accession>
<evidence type="ECO:0000256" key="3">
    <source>
        <dbReference type="ARBA" id="ARBA00023155"/>
    </source>
</evidence>
<feature type="domain" description="Homeobox" evidence="8">
    <location>
        <begin position="53"/>
        <end position="113"/>
    </location>
</feature>
<dbReference type="PANTHER" id="PTHR24323:SF7">
    <property type="entry name" value="HOMEOBOX DOMAIN-CONTAINING PROTEIN"/>
    <property type="match status" value="1"/>
</dbReference>
<dbReference type="InterPro" id="IPR017970">
    <property type="entry name" value="Homeobox_CS"/>
</dbReference>
<feature type="DNA-binding region" description="Homeobox" evidence="5">
    <location>
        <begin position="55"/>
        <end position="114"/>
    </location>
</feature>
<feature type="compositionally biased region" description="Polar residues" evidence="7">
    <location>
        <begin position="349"/>
        <end position="385"/>
    </location>
</feature>
<feature type="non-terminal residue" evidence="9">
    <location>
        <position position="509"/>
    </location>
</feature>
<dbReference type="Pfam" id="PF00046">
    <property type="entry name" value="Homeodomain"/>
    <property type="match status" value="1"/>
</dbReference>
<evidence type="ECO:0000256" key="4">
    <source>
        <dbReference type="ARBA" id="ARBA00023242"/>
    </source>
</evidence>
<dbReference type="Gene3D" id="1.10.10.60">
    <property type="entry name" value="Homeodomain-like"/>
    <property type="match status" value="1"/>
</dbReference>
<feature type="compositionally biased region" description="Low complexity" evidence="7">
    <location>
        <begin position="331"/>
        <end position="343"/>
    </location>
</feature>
<reference evidence="9" key="1">
    <citation type="submission" date="2020-05" db="EMBL/GenBank/DDBJ databases">
        <title>Phylogenomic resolution of chytrid fungi.</title>
        <authorList>
            <person name="Stajich J.E."/>
            <person name="Amses K."/>
            <person name="Simmons R."/>
            <person name="Seto K."/>
            <person name="Myers J."/>
            <person name="Bonds A."/>
            <person name="Quandt C.A."/>
            <person name="Barry K."/>
            <person name="Liu P."/>
            <person name="Grigoriev I."/>
            <person name="Longcore J.E."/>
            <person name="James T.Y."/>
        </authorList>
    </citation>
    <scope>NUCLEOTIDE SEQUENCE</scope>
    <source>
        <strain evidence="9">JEL0318</strain>
    </source>
</reference>
<evidence type="ECO:0000256" key="5">
    <source>
        <dbReference type="PROSITE-ProRule" id="PRU00108"/>
    </source>
</evidence>
<evidence type="ECO:0000313" key="10">
    <source>
        <dbReference type="Proteomes" id="UP001212841"/>
    </source>
</evidence>
<dbReference type="AlphaFoldDB" id="A0AAD5SAK7"/>
<gene>
    <name evidence="9" type="ORF">HK097_009832</name>
</gene>
<evidence type="ECO:0000256" key="2">
    <source>
        <dbReference type="ARBA" id="ARBA00023125"/>
    </source>
</evidence>
<comment type="caution">
    <text evidence="9">The sequence shown here is derived from an EMBL/GenBank/DDBJ whole genome shotgun (WGS) entry which is preliminary data.</text>
</comment>
<dbReference type="InterPro" id="IPR051775">
    <property type="entry name" value="Homeobox_domain"/>
</dbReference>
<feature type="region of interest" description="Disordered" evidence="7">
    <location>
        <begin position="189"/>
        <end position="215"/>
    </location>
</feature>
<protein>
    <recommendedName>
        <fullName evidence="8">Homeobox domain-containing protein</fullName>
    </recommendedName>
</protein>
<comment type="subcellular location">
    <subcellularLocation>
        <location evidence="1 5 6">Nucleus</location>
    </subcellularLocation>
</comment>
<feature type="region of interest" description="Disordered" evidence="7">
    <location>
        <begin position="1"/>
        <end position="84"/>
    </location>
</feature>
<dbReference type="SUPFAM" id="SSF46689">
    <property type="entry name" value="Homeodomain-like"/>
    <property type="match status" value="1"/>
</dbReference>
<evidence type="ECO:0000256" key="1">
    <source>
        <dbReference type="ARBA" id="ARBA00004123"/>
    </source>
</evidence>
<sequence>MLQTMPPKKQKGSKMAAIPEPSSEIDPSAPADTTINTQTGSSTLQWVSYNPEHAKGKTRRRTSPEQVAGLEKAFQRNPKPMSEVRNSLAEQLQMQPREVQIWFQNRRAKERQKYKAAFGLTSSPAGPVGFIVPFASSPVAGSANPPILSSAMSFASSPLTPKPGRIQSVLPTAPVSPATVPARQFTFDLTVPVPSPPNERRPRSQTPSPRNTRQQARLAAAVAAAPVSTITPLIVAEADATPQEPAVTSAYETAPPPPPSIEPITESPIHLQPDEMELDQDSKPLLPLSIYTIRPKTPSPSRLPITTTKNRHPNTPPRSQIPQTLQHVPTRKSASSRRSSISRFHQPDYLSTSHLHPSTTHQDQDGNNILSDPSTPSPNRTTLHTTLIPPASGKDRVPRTVLRHAARRPASLTALLMKHADEGGVGSSKKRSKGSSLMMVDSADSKPLMDVVDLTTDEKEGKGKRKRGRPPKEGGIPRRRGRSSIESDGSAGSATIITTRKVGRKSDDK</sequence>
<evidence type="ECO:0000313" key="9">
    <source>
        <dbReference type="EMBL" id="KAJ3049142.1"/>
    </source>
</evidence>
<dbReference type="PROSITE" id="PS50071">
    <property type="entry name" value="HOMEOBOX_2"/>
    <property type="match status" value="1"/>
</dbReference>
<organism evidence="9 10">
    <name type="scientific">Rhizophlyctis rosea</name>
    <dbReference type="NCBI Taxonomy" id="64517"/>
    <lineage>
        <taxon>Eukaryota</taxon>
        <taxon>Fungi</taxon>
        <taxon>Fungi incertae sedis</taxon>
        <taxon>Chytridiomycota</taxon>
        <taxon>Chytridiomycota incertae sedis</taxon>
        <taxon>Chytridiomycetes</taxon>
        <taxon>Rhizophlyctidales</taxon>
        <taxon>Rhizophlyctidaceae</taxon>
        <taxon>Rhizophlyctis</taxon>
    </lineage>
</organism>
<dbReference type="Proteomes" id="UP001212841">
    <property type="component" value="Unassembled WGS sequence"/>
</dbReference>
<evidence type="ECO:0000259" key="8">
    <source>
        <dbReference type="PROSITE" id="PS50071"/>
    </source>
</evidence>
<dbReference type="PANTHER" id="PTHR24323">
    <property type="entry name" value="CEH-10 HOMEODOMAIN-CONTAINING HOMOLOG"/>
    <property type="match status" value="1"/>
</dbReference>